<proteinExistence type="predicted"/>
<dbReference type="Gene3D" id="3.30.750.44">
    <property type="match status" value="1"/>
</dbReference>
<reference evidence="3" key="1">
    <citation type="submission" date="2023-07" db="EMBL/GenBank/DDBJ databases">
        <title>Whole genome sequence analysis of rice epiphytic Sphingomonas sanguinis OsEp_Plm_15B2.</title>
        <authorList>
            <person name="Sahu K.P."/>
            <person name="Asharani P."/>
            <person name="Reddy B."/>
            <person name="Kumar A."/>
        </authorList>
    </citation>
    <scope>NUCLEOTIDE SEQUENCE [LARGE SCALE GENOMIC DNA]</scope>
    <source>
        <strain evidence="3">OsEp_Plm_15B2</strain>
    </source>
</reference>
<feature type="domain" description="Tail specific protease" evidence="1">
    <location>
        <begin position="280"/>
        <end position="483"/>
    </location>
</feature>
<evidence type="ECO:0000313" key="2">
    <source>
        <dbReference type="EMBL" id="MDZ7281953.1"/>
    </source>
</evidence>
<dbReference type="PANTHER" id="PTHR32060">
    <property type="entry name" value="TAIL-SPECIFIC PROTEASE"/>
    <property type="match status" value="1"/>
</dbReference>
<dbReference type="Gene3D" id="2.30.42.10">
    <property type="match status" value="1"/>
</dbReference>
<dbReference type="Pfam" id="PF14684">
    <property type="entry name" value="Tricorn_C1"/>
    <property type="match status" value="1"/>
</dbReference>
<dbReference type="InterPro" id="IPR005151">
    <property type="entry name" value="Tail-specific_protease"/>
</dbReference>
<evidence type="ECO:0000313" key="3">
    <source>
        <dbReference type="Proteomes" id="UP001292182"/>
    </source>
</evidence>
<dbReference type="SMART" id="SM00245">
    <property type="entry name" value="TSPc"/>
    <property type="match status" value="1"/>
</dbReference>
<evidence type="ECO:0000259" key="1">
    <source>
        <dbReference type="SMART" id="SM00245"/>
    </source>
</evidence>
<dbReference type="SUPFAM" id="SSF52096">
    <property type="entry name" value="ClpP/crotonase"/>
    <property type="match status" value="1"/>
</dbReference>
<gene>
    <name evidence="2" type="ORF">N4G62_07930</name>
</gene>
<dbReference type="RefSeq" id="WP_322539125.1">
    <property type="nucleotide sequence ID" value="NZ_JAOBTW010000007.1"/>
</dbReference>
<keyword evidence="3" id="KW-1185">Reference proteome</keyword>
<dbReference type="Gene3D" id="3.90.226.10">
    <property type="entry name" value="2-enoyl-CoA Hydratase, Chain A, domain 1"/>
    <property type="match status" value="1"/>
</dbReference>
<dbReference type="EMBL" id="JAOBTW010000007">
    <property type="protein sequence ID" value="MDZ7281953.1"/>
    <property type="molecule type" value="Genomic_DNA"/>
</dbReference>
<dbReference type="CDD" id="cd06567">
    <property type="entry name" value="Peptidase_S41"/>
    <property type="match status" value="1"/>
</dbReference>
<dbReference type="PANTHER" id="PTHR32060:SF30">
    <property type="entry name" value="CARBOXY-TERMINAL PROCESSING PROTEASE CTPA"/>
    <property type="match status" value="1"/>
</dbReference>
<dbReference type="InterPro" id="IPR036034">
    <property type="entry name" value="PDZ_sf"/>
</dbReference>
<accession>A0ABU5LPT2</accession>
<comment type="caution">
    <text evidence="2">The sequence shown here is derived from an EMBL/GenBank/DDBJ whole genome shotgun (WGS) entry which is preliminary data.</text>
</comment>
<name>A0ABU5LPT2_9SPHN</name>
<dbReference type="InterPro" id="IPR028204">
    <property type="entry name" value="Tricorn_C1"/>
</dbReference>
<sequence>MRMSLRAVPAIALISGAIVSITAVSLEKKSNSDLLYSAWSSVGTHFYDESMNGYDWDGVLQTYRNMLANPLTPKPAAPDAVAGMVALLESSHLMIFSSPSENSQRQDTPHFSVIAPETRATFGITLSLSGVSKLPIVTKLAETSPLVNQGVRVGSRLLIAIDKPDGNVPRLIAYSTSRSGRVQTFELHLADVVRPAVDVLTPTSSGYSIRRTDLASVRNLAFERSRGLYPNKTVLFEDLGVTTTLGRSASVPTVIAVTKGSEAAMNGVAIGAKLSSLHINPTGLSSIILVNTDGRKISLSAVSKPMSLDSFANITSSQHYGICHVIAFNSFSDRSYEWLRASINKDTRNPIILDLRLNGGGTADAMLKSISLFLKPHTFIGTSRSRHVSRMLFSPTSQHANTSSPLSLLIGPGTGSAAEIMASTFVETSRAKLFGSTTAGEVLEAKIFPLSDGYSIQIPVSAFTNRSGKPLEGVGVRPDVLVTSTPEDDRDGRDIVLSAALLAANCGNISDNSDD</sequence>
<protein>
    <submittedName>
        <fullName evidence="2">S41 family peptidase</fullName>
    </submittedName>
</protein>
<dbReference type="InterPro" id="IPR029045">
    <property type="entry name" value="ClpP/crotonase-like_dom_sf"/>
</dbReference>
<dbReference type="Proteomes" id="UP001292182">
    <property type="component" value="Unassembled WGS sequence"/>
</dbReference>
<organism evidence="2 3">
    <name type="scientific">Sphingomonas sanguinis</name>
    <dbReference type="NCBI Taxonomy" id="33051"/>
    <lineage>
        <taxon>Bacteria</taxon>
        <taxon>Pseudomonadati</taxon>
        <taxon>Pseudomonadota</taxon>
        <taxon>Alphaproteobacteria</taxon>
        <taxon>Sphingomonadales</taxon>
        <taxon>Sphingomonadaceae</taxon>
        <taxon>Sphingomonas</taxon>
    </lineage>
</organism>
<dbReference type="Pfam" id="PF03572">
    <property type="entry name" value="Peptidase_S41"/>
    <property type="match status" value="1"/>
</dbReference>